<feature type="domain" description="Reverse transcriptase" evidence="1">
    <location>
        <begin position="21"/>
        <end position="106"/>
    </location>
</feature>
<dbReference type="Proteomes" id="UP001497516">
    <property type="component" value="Chromosome 8"/>
</dbReference>
<gene>
    <name evidence="2" type="ORF">LTRI10_LOCUS46615</name>
</gene>
<keyword evidence="3" id="KW-1185">Reference proteome</keyword>
<evidence type="ECO:0000313" key="2">
    <source>
        <dbReference type="EMBL" id="CAL1406921.1"/>
    </source>
</evidence>
<reference evidence="2 3" key="1">
    <citation type="submission" date="2024-04" db="EMBL/GenBank/DDBJ databases">
        <authorList>
            <person name="Fracassetti M."/>
        </authorList>
    </citation>
    <scope>NUCLEOTIDE SEQUENCE [LARGE SCALE GENOMIC DNA]</scope>
</reference>
<accession>A0AAV2G8W3</accession>
<dbReference type="InterPro" id="IPR000477">
    <property type="entry name" value="RT_dom"/>
</dbReference>
<dbReference type="PANTHER" id="PTHR33116:SF80">
    <property type="entry name" value="REVERSE TRANSCRIPTASE ZINC-BINDING DOMAIN-CONTAINING PROTEIN"/>
    <property type="match status" value="1"/>
</dbReference>
<evidence type="ECO:0000259" key="1">
    <source>
        <dbReference type="Pfam" id="PF00078"/>
    </source>
</evidence>
<protein>
    <recommendedName>
        <fullName evidence="1">Reverse transcriptase domain-containing protein</fullName>
    </recommendedName>
</protein>
<dbReference type="PANTHER" id="PTHR33116">
    <property type="entry name" value="REVERSE TRANSCRIPTASE ZINC-BINDING DOMAIN-CONTAINING PROTEIN-RELATED-RELATED"/>
    <property type="match status" value="1"/>
</dbReference>
<organism evidence="2 3">
    <name type="scientific">Linum trigynum</name>
    <dbReference type="NCBI Taxonomy" id="586398"/>
    <lineage>
        <taxon>Eukaryota</taxon>
        <taxon>Viridiplantae</taxon>
        <taxon>Streptophyta</taxon>
        <taxon>Embryophyta</taxon>
        <taxon>Tracheophyta</taxon>
        <taxon>Spermatophyta</taxon>
        <taxon>Magnoliopsida</taxon>
        <taxon>eudicotyledons</taxon>
        <taxon>Gunneridae</taxon>
        <taxon>Pentapetalae</taxon>
        <taxon>rosids</taxon>
        <taxon>fabids</taxon>
        <taxon>Malpighiales</taxon>
        <taxon>Linaceae</taxon>
        <taxon>Linum</taxon>
    </lineage>
</organism>
<sequence length="129" mass="14301">MKVFSCLLHKEAIENQVPYHPTCKKLGITHLCFAYDLLVFSNGSVRAVAGIRKVLDDFCRSSGLKCNPEKSKLFCAGIPAVEKDFISSCTWFPLDSLPVRYLGVPLISGKLGRVNCQVLVDRITARIRG</sequence>
<dbReference type="Pfam" id="PF00078">
    <property type="entry name" value="RVT_1"/>
    <property type="match status" value="1"/>
</dbReference>
<dbReference type="EMBL" id="OZ034821">
    <property type="protein sequence ID" value="CAL1406921.1"/>
    <property type="molecule type" value="Genomic_DNA"/>
</dbReference>
<proteinExistence type="predicted"/>
<evidence type="ECO:0000313" key="3">
    <source>
        <dbReference type="Proteomes" id="UP001497516"/>
    </source>
</evidence>
<name>A0AAV2G8W3_9ROSI</name>
<dbReference type="AlphaFoldDB" id="A0AAV2G8W3"/>